<accession>A0A483H312</accession>
<evidence type="ECO:0000313" key="1">
    <source>
        <dbReference type="EMBL" id="TCW78185.1"/>
    </source>
</evidence>
<evidence type="ECO:0000313" key="2">
    <source>
        <dbReference type="EMBL" id="TCX15564.1"/>
    </source>
</evidence>
<sequence length="78" mass="8597">MHDEHKRWRIVANGVLLSFWKEKVLIVALSGQVILTANQPQNGTHHFSARTSVLTSDSVDAVEGRFVPGADTSDCTLH</sequence>
<proteinExistence type="predicted"/>
<evidence type="ECO:0000313" key="3">
    <source>
        <dbReference type="EMBL" id="TCX60012.1"/>
    </source>
</evidence>
<dbReference type="AlphaFoldDB" id="A0A483H312"/>
<dbReference type="EMBL" id="SDCN01000066">
    <property type="protein sequence ID" value="TCX60012.1"/>
    <property type="molecule type" value="Genomic_DNA"/>
</dbReference>
<organism evidence="2">
    <name type="scientific">Klebsiella pneumoniae</name>
    <dbReference type="NCBI Taxonomy" id="573"/>
    <lineage>
        <taxon>Bacteria</taxon>
        <taxon>Pseudomonadati</taxon>
        <taxon>Pseudomonadota</taxon>
        <taxon>Gammaproteobacteria</taxon>
        <taxon>Enterobacterales</taxon>
        <taxon>Enterobacteriaceae</taxon>
        <taxon>Klebsiella/Raoultella group</taxon>
        <taxon>Klebsiella</taxon>
        <taxon>Klebsiella pneumoniae complex</taxon>
    </lineage>
</organism>
<dbReference type="EMBL" id="SDCH01000044">
    <property type="protein sequence ID" value="TCX15564.1"/>
    <property type="molecule type" value="Genomic_DNA"/>
</dbReference>
<gene>
    <name evidence="2" type="ORF">ETE65_25275</name>
    <name evidence="3" type="ORF">ETE66_27565</name>
    <name evidence="1" type="ORF">ETE77_16230</name>
</gene>
<protein>
    <submittedName>
        <fullName evidence="2">Uncharacterized protein</fullName>
    </submittedName>
</protein>
<comment type="caution">
    <text evidence="2">The sequence shown here is derived from an EMBL/GenBank/DDBJ whole genome shotgun (WGS) entry which is preliminary data.</text>
</comment>
<name>A0A483H312_KLEPN</name>
<reference evidence="2" key="1">
    <citation type="submission" date="2019-01" db="EMBL/GenBank/DDBJ databases">
        <authorList>
            <person name="Lista F."/>
            <person name="Anselmo A."/>
        </authorList>
    </citation>
    <scope>NUCLEOTIDE SEQUENCE</scope>
    <source>
        <strain evidence="2">15S</strain>
        <strain evidence="1">24S</strain>
        <strain evidence="3">9S</strain>
    </source>
</reference>
<dbReference type="EMBL" id="SDBY01000024">
    <property type="protein sequence ID" value="TCW78185.1"/>
    <property type="molecule type" value="Genomic_DNA"/>
</dbReference>